<dbReference type="GO" id="GO:0016616">
    <property type="term" value="F:oxidoreductase activity, acting on the CH-OH group of donors, NAD or NADP as acceptor"/>
    <property type="evidence" value="ECO:0007669"/>
    <property type="project" value="UniProtKB-ARBA"/>
</dbReference>
<feature type="transmembrane region" description="Helical" evidence="6">
    <location>
        <begin position="96"/>
        <end position="120"/>
    </location>
</feature>
<dbReference type="PROSITE" id="PS00061">
    <property type="entry name" value="ADH_SHORT"/>
    <property type="match status" value="1"/>
</dbReference>
<dbReference type="CDD" id="cd05346">
    <property type="entry name" value="SDR_c5"/>
    <property type="match status" value="1"/>
</dbReference>
<dbReference type="InterPro" id="IPR057326">
    <property type="entry name" value="KR_dom"/>
</dbReference>
<keyword evidence="6" id="KW-1133">Transmembrane helix</keyword>
<keyword evidence="3" id="KW-0560">Oxidoreductase</keyword>
<evidence type="ECO:0000256" key="4">
    <source>
        <dbReference type="RuleBase" id="RU000363"/>
    </source>
</evidence>
<evidence type="ECO:0000256" key="5">
    <source>
        <dbReference type="SAM" id="MobiDB-lite"/>
    </source>
</evidence>
<dbReference type="PRINTS" id="PR00081">
    <property type="entry name" value="GDHRDH"/>
</dbReference>
<dbReference type="InterPro" id="IPR020904">
    <property type="entry name" value="Sc_DH/Rdtase_CS"/>
</dbReference>
<keyword evidence="6" id="KW-0812">Transmembrane</keyword>
<reference evidence="8" key="1">
    <citation type="submission" date="2023-01" db="EMBL/GenBank/DDBJ databases">
        <title>The growth and conidiation of Purpureocillium lavendulum are regulated by nitrogen source and histone H3K14 acetylation.</title>
        <authorList>
            <person name="Tang P."/>
            <person name="Han J."/>
            <person name="Zhang C."/>
            <person name="Tang P."/>
            <person name="Qi F."/>
            <person name="Zhang K."/>
            <person name="Liang L."/>
        </authorList>
    </citation>
    <scope>NUCLEOTIDE SEQUENCE</scope>
    <source>
        <strain evidence="8">YMF1.00683</strain>
    </source>
</reference>
<evidence type="ECO:0000256" key="6">
    <source>
        <dbReference type="SAM" id="Phobius"/>
    </source>
</evidence>
<accession>A0AB34FWV9</accession>
<dbReference type="PANTHER" id="PTHR42901:SF1">
    <property type="entry name" value="ALCOHOL DEHYDROGENASE"/>
    <property type="match status" value="1"/>
</dbReference>
<name>A0AB34FWV9_9HYPO</name>
<evidence type="ECO:0000256" key="1">
    <source>
        <dbReference type="ARBA" id="ARBA00006484"/>
    </source>
</evidence>
<dbReference type="InterPro" id="IPR002347">
    <property type="entry name" value="SDR_fam"/>
</dbReference>
<keyword evidence="6" id="KW-0472">Membrane</keyword>
<keyword evidence="9" id="KW-1185">Reference proteome</keyword>
<evidence type="ECO:0000313" key="8">
    <source>
        <dbReference type="EMBL" id="KAJ6443121.1"/>
    </source>
</evidence>
<comment type="similarity">
    <text evidence="1 4">Belongs to the short-chain dehydrogenases/reductases (SDR) family.</text>
</comment>
<feature type="domain" description="Ketoreductase" evidence="7">
    <location>
        <begin position="196"/>
        <end position="390"/>
    </location>
</feature>
<gene>
    <name evidence="8" type="primary">ydfG</name>
    <name evidence="8" type="ORF">O9K51_04300</name>
</gene>
<protein>
    <submittedName>
        <fullName evidence="8">Oxidoreductase</fullName>
    </submittedName>
</protein>
<dbReference type="AlphaFoldDB" id="A0AB34FWV9"/>
<sequence length="455" mass="48595">MDMSRQPGVSTNNKAVPCIGTAPNPEPRGPEIARWRFWSLSVGVCLGLFLSMIDSSIVATSLYTIAHDFQSFAPANWVALAYTLAYLGWAEDDGKALGFLVFAGMGFGLSTAAATILVAVEAPQKDHDQAAQQGDDMKLEYDATFRKAPAPLIVAGRLSSTKPTIAAAAAAAASRSRLPPARTIMASAASKRLSGKTVLITGASSGIGRSTALEFAHTSPQDLRLVLAARRVDSLREIADQIRNEVGDGVKVLPAKLDVSNADEVRGFVAGLPEEWRDIHVLVNNAGLVRGVARAPDIDEQDMNVVFSTNVTGLINMTQAILPIFQKRPDGGQGDIINVGSIAGREPYPGGSIYCASKAAVRSFTESLRKELIATRIRVIEIDPGQVETEFSLVRFNGDKAKADAVYAGCEPLTPDDIAETVVFTASRRENVVIADTLIFPNHQASALIMHRKNV</sequence>
<feature type="transmembrane region" description="Helical" evidence="6">
    <location>
        <begin position="72"/>
        <end position="89"/>
    </location>
</feature>
<dbReference type="Gene3D" id="3.40.50.720">
    <property type="entry name" value="NAD(P)-binding Rossmann-like Domain"/>
    <property type="match status" value="1"/>
</dbReference>
<dbReference type="FunFam" id="3.40.50.720:FF:000047">
    <property type="entry name" value="NADP-dependent L-serine/L-allo-threonine dehydrogenase"/>
    <property type="match status" value="1"/>
</dbReference>
<keyword evidence="2" id="KW-0521">NADP</keyword>
<evidence type="ECO:0000313" key="9">
    <source>
        <dbReference type="Proteomes" id="UP001163105"/>
    </source>
</evidence>
<dbReference type="SUPFAM" id="SSF103473">
    <property type="entry name" value="MFS general substrate transporter"/>
    <property type="match status" value="1"/>
</dbReference>
<organism evidence="8 9">
    <name type="scientific">Purpureocillium lavendulum</name>
    <dbReference type="NCBI Taxonomy" id="1247861"/>
    <lineage>
        <taxon>Eukaryota</taxon>
        <taxon>Fungi</taxon>
        <taxon>Dikarya</taxon>
        <taxon>Ascomycota</taxon>
        <taxon>Pezizomycotina</taxon>
        <taxon>Sordariomycetes</taxon>
        <taxon>Hypocreomycetidae</taxon>
        <taxon>Hypocreales</taxon>
        <taxon>Ophiocordycipitaceae</taxon>
        <taxon>Purpureocillium</taxon>
    </lineage>
</organism>
<dbReference type="Pfam" id="PF00106">
    <property type="entry name" value="adh_short"/>
    <property type="match status" value="1"/>
</dbReference>
<dbReference type="PANTHER" id="PTHR42901">
    <property type="entry name" value="ALCOHOL DEHYDROGENASE"/>
    <property type="match status" value="1"/>
</dbReference>
<dbReference type="InterPro" id="IPR036259">
    <property type="entry name" value="MFS_trans_sf"/>
</dbReference>
<dbReference type="InterPro" id="IPR036291">
    <property type="entry name" value="NAD(P)-bd_dom_sf"/>
</dbReference>
<feature type="region of interest" description="Disordered" evidence="5">
    <location>
        <begin position="1"/>
        <end position="25"/>
    </location>
</feature>
<dbReference type="SMART" id="SM00822">
    <property type="entry name" value="PKS_KR"/>
    <property type="match status" value="1"/>
</dbReference>
<evidence type="ECO:0000256" key="2">
    <source>
        <dbReference type="ARBA" id="ARBA00022857"/>
    </source>
</evidence>
<feature type="transmembrane region" description="Helical" evidence="6">
    <location>
        <begin position="37"/>
        <end position="66"/>
    </location>
</feature>
<evidence type="ECO:0000256" key="3">
    <source>
        <dbReference type="ARBA" id="ARBA00023002"/>
    </source>
</evidence>
<dbReference type="PRINTS" id="PR00080">
    <property type="entry name" value="SDRFAMILY"/>
</dbReference>
<dbReference type="Proteomes" id="UP001163105">
    <property type="component" value="Unassembled WGS sequence"/>
</dbReference>
<evidence type="ECO:0000259" key="7">
    <source>
        <dbReference type="SMART" id="SM00822"/>
    </source>
</evidence>
<proteinExistence type="inferred from homology"/>
<dbReference type="SUPFAM" id="SSF51735">
    <property type="entry name" value="NAD(P)-binding Rossmann-fold domains"/>
    <property type="match status" value="1"/>
</dbReference>
<comment type="caution">
    <text evidence="8">The sequence shown here is derived from an EMBL/GenBank/DDBJ whole genome shotgun (WGS) entry which is preliminary data.</text>
</comment>
<dbReference type="EMBL" id="JAQHRD010000003">
    <property type="protein sequence ID" value="KAJ6443121.1"/>
    <property type="molecule type" value="Genomic_DNA"/>
</dbReference>